<comment type="caution">
    <text evidence="2">The sequence shown here is derived from an EMBL/GenBank/DDBJ whole genome shotgun (WGS) entry which is preliminary data.</text>
</comment>
<dbReference type="InterPro" id="IPR000835">
    <property type="entry name" value="HTH_MarR-typ"/>
</dbReference>
<evidence type="ECO:0000313" key="2">
    <source>
        <dbReference type="EMBL" id="MBP2474291.1"/>
    </source>
</evidence>
<organism evidence="2 3">
    <name type="scientific">Crossiella equi</name>
    <dbReference type="NCBI Taxonomy" id="130796"/>
    <lineage>
        <taxon>Bacteria</taxon>
        <taxon>Bacillati</taxon>
        <taxon>Actinomycetota</taxon>
        <taxon>Actinomycetes</taxon>
        <taxon>Pseudonocardiales</taxon>
        <taxon>Pseudonocardiaceae</taxon>
        <taxon>Crossiella</taxon>
    </lineage>
</organism>
<keyword evidence="2" id="KW-0238">DNA-binding</keyword>
<proteinExistence type="predicted"/>
<dbReference type="PANTHER" id="PTHR33164:SF99">
    <property type="entry name" value="MARR FAMILY REGULATORY PROTEIN"/>
    <property type="match status" value="1"/>
</dbReference>
<dbReference type="SMART" id="SM00347">
    <property type="entry name" value="HTH_MARR"/>
    <property type="match status" value="1"/>
</dbReference>
<feature type="domain" description="HTH marR-type" evidence="1">
    <location>
        <begin position="28"/>
        <end position="126"/>
    </location>
</feature>
<reference evidence="2 3" key="1">
    <citation type="submission" date="2021-03" db="EMBL/GenBank/DDBJ databases">
        <title>Sequencing the genomes of 1000 actinobacteria strains.</title>
        <authorList>
            <person name="Klenk H.-P."/>
        </authorList>
    </citation>
    <scope>NUCLEOTIDE SEQUENCE [LARGE SCALE GENOMIC DNA]</scope>
    <source>
        <strain evidence="2 3">DSM 44580</strain>
    </source>
</reference>
<dbReference type="Gene3D" id="1.10.10.10">
    <property type="entry name" value="Winged helix-like DNA-binding domain superfamily/Winged helix DNA-binding domain"/>
    <property type="match status" value="1"/>
</dbReference>
<dbReference type="Pfam" id="PF12802">
    <property type="entry name" value="MarR_2"/>
    <property type="match status" value="1"/>
</dbReference>
<protein>
    <submittedName>
        <fullName evidence="2">DNA-binding MarR family transcriptional regulator</fullName>
    </submittedName>
</protein>
<sequence>MLHPSEDPVLLLTALSAAADDEVVLRVEDEGYHGLRRSHGYLFQHLLVAPMPISVLAERMGMTAQGVSKIVAELEGLGYVRREVGRDRRSRLVELTGRGRGAVAAARRARAAVREGYLKILGPEEGPAVLAALGRLAVVSGALPQLTHRRLRPMHNR</sequence>
<dbReference type="SUPFAM" id="SSF46785">
    <property type="entry name" value="Winged helix' DNA-binding domain"/>
    <property type="match status" value="1"/>
</dbReference>
<dbReference type="PANTHER" id="PTHR33164">
    <property type="entry name" value="TRANSCRIPTIONAL REGULATOR, MARR FAMILY"/>
    <property type="match status" value="1"/>
</dbReference>
<dbReference type="InterPro" id="IPR036390">
    <property type="entry name" value="WH_DNA-bd_sf"/>
</dbReference>
<dbReference type="Proteomes" id="UP001519363">
    <property type="component" value="Unassembled WGS sequence"/>
</dbReference>
<keyword evidence="3" id="KW-1185">Reference proteome</keyword>
<dbReference type="InterPro" id="IPR036388">
    <property type="entry name" value="WH-like_DNA-bd_sf"/>
</dbReference>
<name>A0ABS5AD56_9PSEU</name>
<dbReference type="GO" id="GO:0003677">
    <property type="term" value="F:DNA binding"/>
    <property type="evidence" value="ECO:0007669"/>
    <property type="project" value="UniProtKB-KW"/>
</dbReference>
<dbReference type="EMBL" id="JAGIOO010000001">
    <property type="protein sequence ID" value="MBP2474291.1"/>
    <property type="molecule type" value="Genomic_DNA"/>
</dbReference>
<accession>A0ABS5AD56</accession>
<gene>
    <name evidence="2" type="ORF">JOF53_003163</name>
</gene>
<evidence type="ECO:0000259" key="1">
    <source>
        <dbReference type="SMART" id="SM00347"/>
    </source>
</evidence>
<dbReference type="InterPro" id="IPR039422">
    <property type="entry name" value="MarR/SlyA-like"/>
</dbReference>
<dbReference type="RefSeq" id="WP_209707041.1">
    <property type="nucleotide sequence ID" value="NZ_JAGIOO010000001.1"/>
</dbReference>
<evidence type="ECO:0000313" key="3">
    <source>
        <dbReference type="Proteomes" id="UP001519363"/>
    </source>
</evidence>